<keyword evidence="3" id="KW-1185">Reference proteome</keyword>
<evidence type="ECO:0000313" key="2">
    <source>
        <dbReference type="EMBL" id="GAA0144508.1"/>
    </source>
</evidence>
<protein>
    <submittedName>
        <fullName evidence="2">Uncharacterized protein</fullName>
    </submittedName>
</protein>
<proteinExistence type="predicted"/>
<comment type="caution">
    <text evidence="2">The sequence shown here is derived from an EMBL/GenBank/DDBJ whole genome shotgun (WGS) entry which is preliminary data.</text>
</comment>
<accession>A0AAV3NZV9</accession>
<feature type="compositionally biased region" description="Basic and acidic residues" evidence="1">
    <location>
        <begin position="230"/>
        <end position="242"/>
    </location>
</feature>
<evidence type="ECO:0000256" key="1">
    <source>
        <dbReference type="SAM" id="MobiDB-lite"/>
    </source>
</evidence>
<dbReference type="AlphaFoldDB" id="A0AAV3NZV9"/>
<feature type="region of interest" description="Disordered" evidence="1">
    <location>
        <begin position="150"/>
        <end position="177"/>
    </location>
</feature>
<organism evidence="2 3">
    <name type="scientific">Lithospermum erythrorhizon</name>
    <name type="common">Purple gromwell</name>
    <name type="synonym">Lithospermum officinale var. erythrorhizon</name>
    <dbReference type="NCBI Taxonomy" id="34254"/>
    <lineage>
        <taxon>Eukaryota</taxon>
        <taxon>Viridiplantae</taxon>
        <taxon>Streptophyta</taxon>
        <taxon>Embryophyta</taxon>
        <taxon>Tracheophyta</taxon>
        <taxon>Spermatophyta</taxon>
        <taxon>Magnoliopsida</taxon>
        <taxon>eudicotyledons</taxon>
        <taxon>Gunneridae</taxon>
        <taxon>Pentapetalae</taxon>
        <taxon>asterids</taxon>
        <taxon>lamiids</taxon>
        <taxon>Boraginales</taxon>
        <taxon>Boraginaceae</taxon>
        <taxon>Boraginoideae</taxon>
        <taxon>Lithospermeae</taxon>
        <taxon>Lithospermum</taxon>
    </lineage>
</organism>
<feature type="region of interest" description="Disordered" evidence="1">
    <location>
        <begin position="227"/>
        <end position="250"/>
    </location>
</feature>
<name>A0AAV3NZV9_LITER</name>
<dbReference type="EMBL" id="BAABME010016108">
    <property type="protein sequence ID" value="GAA0144508.1"/>
    <property type="molecule type" value="Genomic_DNA"/>
</dbReference>
<sequence length="250" mass="26616">MGRSQAAHSTRPGAGVPILEGDLHPVSGAPGISQRQWDAINNRETRGSVFGAGVGAVSEVGALQSLLLLAGGPVSSIPFHHGFPQALGQQGNLAGIVAGLGGLKAKTMQLLLHCLHLEVFLEQTLTQLQGLLVEGCIALNKGLESRRSLKRRQAEESDYQVGKSQNRGVQPGVRPKSTCNHSREILWEAWGPGPSHVTLYITSWSRSGRRVSCLTLSVVYLGARRPTMGLKDDGEGGDEKGEANFTPGRF</sequence>
<reference evidence="2 3" key="1">
    <citation type="submission" date="2024-01" db="EMBL/GenBank/DDBJ databases">
        <title>The complete chloroplast genome sequence of Lithospermum erythrorhizon: insights into the phylogenetic relationship among Boraginaceae species and the maternal lineages of purple gromwells.</title>
        <authorList>
            <person name="Okada T."/>
            <person name="Watanabe K."/>
        </authorList>
    </citation>
    <scope>NUCLEOTIDE SEQUENCE [LARGE SCALE GENOMIC DNA]</scope>
</reference>
<dbReference type="Proteomes" id="UP001454036">
    <property type="component" value="Unassembled WGS sequence"/>
</dbReference>
<gene>
    <name evidence="2" type="ORF">LIER_35948</name>
</gene>
<evidence type="ECO:0000313" key="3">
    <source>
        <dbReference type="Proteomes" id="UP001454036"/>
    </source>
</evidence>